<accession>A0ACB8RIM7</accession>
<protein>
    <submittedName>
        <fullName evidence="1">Uncharacterized protein</fullName>
    </submittedName>
</protein>
<dbReference type="EMBL" id="MU276016">
    <property type="protein sequence ID" value="KAI0043501.1"/>
    <property type="molecule type" value="Genomic_DNA"/>
</dbReference>
<name>A0ACB8RIM7_9AGAM</name>
<sequence>MPLHPRREEIGNAIQQSLELLETLSKAVPVPYVEALAGTARKVADLIRGAENNKKACYDLADRIVRLVNAAISELQDEDARLAPGMEARVAALNESLLHLHGKMQAIAKTTLFRRVVNKSADADMIKDALDEVNYAMHLFGVKAEIAIGLDVKFLRDDATRKRVLEGADFGGWRGDRRCLSGTRTRYIDRIVSWSHNTSAPQVCYLQGVAGAGKSSLLHEIAALAHEEDHAYSCFFFKRDDSAMASSVVQLLAFGLSFIPGMHTFVTHAIEQMHDTRVFLTLDKQFDAFVAQPLLKFSATHPAEDVLLIIDAVDECPPEIRADFLKAIRIGISQLPLNVKILLTSRPQHDINSAIKSLCPLWMYIDVHPGSDDGDVERFLGHELRRIREVRGIEDTWSDEEVDNDAAALAVKSCGLFQWARVTCTLLLNRFRPRDIIDRILKLDDAYRSETNLDALYSEALLIVLPEMAEDQELRLIYLHVIGAVLSAKEPLGVVALSALCNTADESEAAALLDVRRFLVDLGCVITVEHGSKEIVRIAHPSFFDYITNPSRCMSPFLVDYSMASCTLGSQCLTLMCRRLKYNICDTGYPSPPVDRLAGSVLLRVIPDALRYSCNFGLMHVLEGIPGQSRLAEELDIFLFAKLLEWVEVMSLLGSLDRAIDVLRRLRQKETEVPNQDAPRSRLLYDAIRFLGQFGSAVSTNSLDVYLCALPFTPQNTLLYRTFAPRYSQFIPHVTVGNMEEWPEDLFTLQFDEIKVLRHLSFSNDGTRLSWLADGVAYMVSASTGARIWSLPYSTPVQAFQCGTTQIVLLHGRHSLVVADLVSRASQTLSHDSYRSSSSIEITSFSLAPSEQHIYVGLRSGEIIMWSKSKSSAEWRRASCFLGRHASGVLAVHSSALLVASVSQADLRIGRPDIDSCKWEIHGLSLTSQMAFAANTDRRWTLAIVQMDERSLKQRFAVYHTSASGAYHCIVIPIPNRKAVRHNPISTITPDTETLVAVERDNMCRTWNARTGTLLTEVALSGAPFSRLFSSISLPAVSPNGLLLAAASGSALEVRELKHNAGNSKVKAEKRPTFRIVTLASTSSGKLYAGEYDGTIHLCNAPRFKTSEAIGRAEDTIVKLAVSPDDTKVAALLKSSILLLLDLRAEKCSEWNSSWGQWKLGDTTVSGPVFSASSDLVAIAFKRKCDAQIRIGVYRLSTKEQQWACPELGNKFFDPLCLVFSGDETLVLLEAHRMWRVTLHDFRCYETRNPWSTGLPVSAATAYFTADLKALIQLCIHRDHRIGSSHISTTLTRWNLEDGRAVNIDPTGDPSAMNPSRPSDTLLQCPDEGWVYSVAGKPIFRIPPAFRGNTFRGLYCGRTSAGGRLALVRGTSLMVIDCSHML</sequence>
<gene>
    <name evidence="1" type="ORF">FA95DRAFT_375989</name>
</gene>
<proteinExistence type="predicted"/>
<organism evidence="1 2">
    <name type="scientific">Auriscalpium vulgare</name>
    <dbReference type="NCBI Taxonomy" id="40419"/>
    <lineage>
        <taxon>Eukaryota</taxon>
        <taxon>Fungi</taxon>
        <taxon>Dikarya</taxon>
        <taxon>Basidiomycota</taxon>
        <taxon>Agaricomycotina</taxon>
        <taxon>Agaricomycetes</taxon>
        <taxon>Russulales</taxon>
        <taxon>Auriscalpiaceae</taxon>
        <taxon>Auriscalpium</taxon>
    </lineage>
</organism>
<keyword evidence="2" id="KW-1185">Reference proteome</keyword>
<comment type="caution">
    <text evidence="1">The sequence shown here is derived from an EMBL/GenBank/DDBJ whole genome shotgun (WGS) entry which is preliminary data.</text>
</comment>
<reference evidence="1" key="2">
    <citation type="journal article" date="2022" name="New Phytol.">
        <title>Evolutionary transition to the ectomycorrhizal habit in the genomes of a hyperdiverse lineage of mushroom-forming fungi.</title>
        <authorList>
            <person name="Looney B."/>
            <person name="Miyauchi S."/>
            <person name="Morin E."/>
            <person name="Drula E."/>
            <person name="Courty P.E."/>
            <person name="Kohler A."/>
            <person name="Kuo A."/>
            <person name="LaButti K."/>
            <person name="Pangilinan J."/>
            <person name="Lipzen A."/>
            <person name="Riley R."/>
            <person name="Andreopoulos W."/>
            <person name="He G."/>
            <person name="Johnson J."/>
            <person name="Nolan M."/>
            <person name="Tritt A."/>
            <person name="Barry K.W."/>
            <person name="Grigoriev I.V."/>
            <person name="Nagy L.G."/>
            <person name="Hibbett D."/>
            <person name="Henrissat B."/>
            <person name="Matheny P.B."/>
            <person name="Labbe J."/>
            <person name="Martin F.M."/>
        </authorList>
    </citation>
    <scope>NUCLEOTIDE SEQUENCE</scope>
    <source>
        <strain evidence="1">FP105234-sp</strain>
    </source>
</reference>
<evidence type="ECO:0000313" key="2">
    <source>
        <dbReference type="Proteomes" id="UP000814033"/>
    </source>
</evidence>
<dbReference type="Proteomes" id="UP000814033">
    <property type="component" value="Unassembled WGS sequence"/>
</dbReference>
<reference evidence="1" key="1">
    <citation type="submission" date="2021-02" db="EMBL/GenBank/DDBJ databases">
        <authorList>
            <consortium name="DOE Joint Genome Institute"/>
            <person name="Ahrendt S."/>
            <person name="Looney B.P."/>
            <person name="Miyauchi S."/>
            <person name="Morin E."/>
            <person name="Drula E."/>
            <person name="Courty P.E."/>
            <person name="Chicoki N."/>
            <person name="Fauchery L."/>
            <person name="Kohler A."/>
            <person name="Kuo A."/>
            <person name="Labutti K."/>
            <person name="Pangilinan J."/>
            <person name="Lipzen A."/>
            <person name="Riley R."/>
            <person name="Andreopoulos W."/>
            <person name="He G."/>
            <person name="Johnson J."/>
            <person name="Barry K.W."/>
            <person name="Grigoriev I.V."/>
            <person name="Nagy L."/>
            <person name="Hibbett D."/>
            <person name="Henrissat B."/>
            <person name="Matheny P.B."/>
            <person name="Labbe J."/>
            <person name="Martin F."/>
        </authorList>
    </citation>
    <scope>NUCLEOTIDE SEQUENCE</scope>
    <source>
        <strain evidence="1">FP105234-sp</strain>
    </source>
</reference>
<evidence type="ECO:0000313" key="1">
    <source>
        <dbReference type="EMBL" id="KAI0043501.1"/>
    </source>
</evidence>